<organism evidence="13 14">
    <name type="scientific">Mucilaginibacter lappiensis</name>
    <dbReference type="NCBI Taxonomy" id="354630"/>
    <lineage>
        <taxon>Bacteria</taxon>
        <taxon>Pseudomonadati</taxon>
        <taxon>Bacteroidota</taxon>
        <taxon>Sphingobacteriia</taxon>
        <taxon>Sphingobacteriales</taxon>
        <taxon>Sphingobacteriaceae</taxon>
        <taxon>Mucilaginibacter</taxon>
    </lineage>
</organism>
<evidence type="ECO:0000259" key="12">
    <source>
        <dbReference type="Pfam" id="PF07715"/>
    </source>
</evidence>
<dbReference type="InterPro" id="IPR023996">
    <property type="entry name" value="TonB-dep_OMP_SusC/RagA"/>
</dbReference>
<protein>
    <submittedName>
        <fullName evidence="13">TonB-linked SusC/RagA family outer membrane protein</fullName>
    </submittedName>
</protein>
<name>A0ABR6PD25_9SPHI</name>
<dbReference type="InterPro" id="IPR036942">
    <property type="entry name" value="Beta-barrel_TonB_sf"/>
</dbReference>
<keyword evidence="7 8" id="KW-0998">Cell outer membrane</keyword>
<comment type="subcellular location">
    <subcellularLocation>
        <location evidence="1 8">Cell outer membrane</location>
        <topology evidence="1 8">Multi-pass membrane protein</topology>
    </subcellularLocation>
</comment>
<dbReference type="Pfam" id="PF13715">
    <property type="entry name" value="CarbopepD_reg_2"/>
    <property type="match status" value="1"/>
</dbReference>
<evidence type="ECO:0000256" key="9">
    <source>
        <dbReference type="RuleBase" id="RU003357"/>
    </source>
</evidence>
<dbReference type="InterPro" id="IPR039426">
    <property type="entry name" value="TonB-dep_rcpt-like"/>
</dbReference>
<evidence type="ECO:0000256" key="5">
    <source>
        <dbReference type="ARBA" id="ARBA00023077"/>
    </source>
</evidence>
<dbReference type="InterPro" id="IPR000531">
    <property type="entry name" value="Beta-barrel_TonB"/>
</dbReference>
<dbReference type="EMBL" id="JACHCB010000001">
    <property type="protein sequence ID" value="MBB6107647.1"/>
    <property type="molecule type" value="Genomic_DNA"/>
</dbReference>
<evidence type="ECO:0000256" key="8">
    <source>
        <dbReference type="PROSITE-ProRule" id="PRU01360"/>
    </source>
</evidence>
<dbReference type="SUPFAM" id="SSF49464">
    <property type="entry name" value="Carboxypeptidase regulatory domain-like"/>
    <property type="match status" value="1"/>
</dbReference>
<dbReference type="Proteomes" id="UP000541583">
    <property type="component" value="Unassembled WGS sequence"/>
</dbReference>
<evidence type="ECO:0000256" key="3">
    <source>
        <dbReference type="ARBA" id="ARBA00022452"/>
    </source>
</evidence>
<dbReference type="NCBIfam" id="TIGR04057">
    <property type="entry name" value="SusC_RagA_signa"/>
    <property type="match status" value="1"/>
</dbReference>
<keyword evidence="2 8" id="KW-0813">Transport</keyword>
<keyword evidence="3 8" id="KW-1134">Transmembrane beta strand</keyword>
<keyword evidence="4 8" id="KW-0812">Transmembrane</keyword>
<feature type="chain" id="PRO_5047287573" evidence="10">
    <location>
        <begin position="32"/>
        <end position="1028"/>
    </location>
</feature>
<keyword evidence="10" id="KW-0732">Signal</keyword>
<dbReference type="PROSITE" id="PS52016">
    <property type="entry name" value="TONB_DEPENDENT_REC_3"/>
    <property type="match status" value="1"/>
</dbReference>
<dbReference type="NCBIfam" id="TIGR04056">
    <property type="entry name" value="OMP_RagA_SusC"/>
    <property type="match status" value="1"/>
</dbReference>
<evidence type="ECO:0000313" key="13">
    <source>
        <dbReference type="EMBL" id="MBB6107647.1"/>
    </source>
</evidence>
<evidence type="ECO:0000256" key="10">
    <source>
        <dbReference type="SAM" id="SignalP"/>
    </source>
</evidence>
<sequence>MKQRILLINPRKYSRILILAMLMAMSFLSQAQISVNGAVKDSVNTESLVGVSVSLKGTTIGTQTDKDGKFKISAPVGGILIFRYLGYKEQQVAVQNSEMINIRLASLSQGLKEVIIVSYGTQSKHAITGAIAQINTSEVKDMPVANIGQKLQGKLAGVQINENSGTPGSEMTFRIRGAASINAGNSPLIVIDGFPSESGLQTLSPDEIESVTVLKDAASSSLYGSRAANGVILVTTKQAKVGQKSLQFSSYTGVQSVPDRGKPDLMNGEQFAEYKKEYYEDEAKYQNYTGGVPAIYQNPSQYAGKSGTNWFDVLLRNALSQNYNLAFSSGTKDLKSVVNINYNKQDGVMLNSYDQRITARTNNIYTASSWLTLSANLEVSYGSNQVVPGLDNGRNIIENAFLMDPTINYKNADGTYPLSFNQPGMFPNPNYYLVLTQIVNRTKAARVLANGFAEAKIIDGLKFKTTINVNTDNTVNREFTPSTAQGGLGSAPPQPASGSYSTSNFVTWLSENTFNYQKTIGGKHNFDVLAGYTVQKYSYESSNIVGTQFPDDNIQWIDAATTRIGNVDAQQWSYLRYIGRLNYNYEEKYLLQVAFARDGSSKFGTNTKYGNFPSVSVGWVASDEDFIKNIKPISFLKLRGSYGKVGNNNIGNYSYLASLNTDNYVFGNTVTPGKSLNGIGNSNLTWETSISYDFGLDLELFNNRIAFTYDYYWKKTNGLLYGIDVPIQSGFSTITSNIGQFNFWGHEFTISSKNLTGRLKWNTNFNISFDRNKVIKLGTNNAPIGGYNEYWDDNRTAVGHPIGMFYGYINTGVYMTQQQFDTQPHDATAMVGTARFKDVSGPNGVPDGKIDSYDRTFIGNPNPTFIYGITNSFSYKAFDLSITMSGTVGNKIADDSFQSTGNLDGVFNVLKAAAGRWRSLQDPGDGIWPRTQSGTTADFRNFTSFQVFSGTYLAVKNVTFGYTLPLKKGSSFKSLRVFGSAQNAFIFTKYPGMNPEAGLAGLNGLNQGRDFTGYPIPRTVSLGVNANF</sequence>
<evidence type="ECO:0000256" key="2">
    <source>
        <dbReference type="ARBA" id="ARBA00022448"/>
    </source>
</evidence>
<keyword evidence="5 9" id="KW-0798">TonB box</keyword>
<feature type="domain" description="TonB-dependent receptor-like beta-barrel" evidence="11">
    <location>
        <begin position="408"/>
        <end position="787"/>
    </location>
</feature>
<feature type="domain" description="TonB-dependent receptor plug" evidence="12">
    <location>
        <begin position="126"/>
        <end position="231"/>
    </location>
</feature>
<evidence type="ECO:0000256" key="6">
    <source>
        <dbReference type="ARBA" id="ARBA00023136"/>
    </source>
</evidence>
<comment type="similarity">
    <text evidence="8 9">Belongs to the TonB-dependent receptor family.</text>
</comment>
<dbReference type="InterPro" id="IPR008969">
    <property type="entry name" value="CarboxyPept-like_regulatory"/>
</dbReference>
<accession>A0ABR6PD25</accession>
<keyword evidence="14" id="KW-1185">Reference proteome</keyword>
<dbReference type="Gene3D" id="2.60.40.1120">
    <property type="entry name" value="Carboxypeptidase-like, regulatory domain"/>
    <property type="match status" value="1"/>
</dbReference>
<feature type="signal peptide" evidence="10">
    <location>
        <begin position="1"/>
        <end position="31"/>
    </location>
</feature>
<dbReference type="InterPro" id="IPR012910">
    <property type="entry name" value="Plug_dom"/>
</dbReference>
<dbReference type="Pfam" id="PF07715">
    <property type="entry name" value="Plug"/>
    <property type="match status" value="1"/>
</dbReference>
<dbReference type="RefSeq" id="WP_076369927.1">
    <property type="nucleotide sequence ID" value="NZ_FTMG01000001.1"/>
</dbReference>
<dbReference type="SUPFAM" id="SSF56935">
    <property type="entry name" value="Porins"/>
    <property type="match status" value="1"/>
</dbReference>
<evidence type="ECO:0000259" key="11">
    <source>
        <dbReference type="Pfam" id="PF00593"/>
    </source>
</evidence>
<evidence type="ECO:0000256" key="1">
    <source>
        <dbReference type="ARBA" id="ARBA00004571"/>
    </source>
</evidence>
<dbReference type="Gene3D" id="2.170.130.10">
    <property type="entry name" value="TonB-dependent receptor, plug domain"/>
    <property type="match status" value="1"/>
</dbReference>
<comment type="caution">
    <text evidence="13">The sequence shown here is derived from an EMBL/GenBank/DDBJ whole genome shotgun (WGS) entry which is preliminary data.</text>
</comment>
<dbReference type="InterPro" id="IPR037066">
    <property type="entry name" value="Plug_dom_sf"/>
</dbReference>
<reference evidence="13 14" key="1">
    <citation type="submission" date="2020-08" db="EMBL/GenBank/DDBJ databases">
        <title>Genomic Encyclopedia of Type Strains, Phase IV (KMG-V): Genome sequencing to study the core and pangenomes of soil and plant-associated prokaryotes.</title>
        <authorList>
            <person name="Whitman W."/>
        </authorList>
    </citation>
    <scope>NUCLEOTIDE SEQUENCE [LARGE SCALE GENOMIC DNA]</scope>
    <source>
        <strain evidence="13 14">ANJLi2</strain>
    </source>
</reference>
<keyword evidence="6 8" id="KW-0472">Membrane</keyword>
<gene>
    <name evidence="13" type="ORF">HDF23_000377</name>
</gene>
<evidence type="ECO:0000256" key="7">
    <source>
        <dbReference type="ARBA" id="ARBA00023237"/>
    </source>
</evidence>
<evidence type="ECO:0000313" key="14">
    <source>
        <dbReference type="Proteomes" id="UP000541583"/>
    </source>
</evidence>
<proteinExistence type="inferred from homology"/>
<evidence type="ECO:0000256" key="4">
    <source>
        <dbReference type="ARBA" id="ARBA00022692"/>
    </source>
</evidence>
<dbReference type="Gene3D" id="2.40.170.20">
    <property type="entry name" value="TonB-dependent receptor, beta-barrel domain"/>
    <property type="match status" value="1"/>
</dbReference>
<dbReference type="InterPro" id="IPR023997">
    <property type="entry name" value="TonB-dep_OMP_SusC/RagA_CS"/>
</dbReference>
<dbReference type="Pfam" id="PF00593">
    <property type="entry name" value="TonB_dep_Rec_b-barrel"/>
    <property type="match status" value="1"/>
</dbReference>